<dbReference type="AlphaFoldDB" id="A0AAE3GSP2"/>
<comment type="caution">
    <text evidence="1">The sequence shown here is derived from an EMBL/GenBank/DDBJ whole genome shotgun (WGS) entry which is preliminary data.</text>
</comment>
<sequence length="966" mass="102615">MAADGITNPTDKRPNYFAGQYLLEEDFQDEQQYHIDRQRWHHHLLHISGIAEGLKVEKGDGNLVVNISEGSAIDIQGRQIILLNPPNLPNTVVNLTEIFSNNNAAIPNGTYTLYIGYDEQKTDQQNAGDDITDSRRWQEKPKFQLSLDNLTASIPLAKVTISNAVIDTINNSVRVYSGLRLPSYDGEITLRAQKGENKSLAELNGSLNIAGTFSVIGNVGIGTTNPPTEKLEISGGNLKVSGGDLKVTGNMSATNATLTGNVGIGTTPGTQKLEVSGNIKATGSITGNSLSATGKISATDAELTNNLSISGAIKPSAGNDSTKGIMFPENPGGGGGGDAAWIRYYSRNPNSISASEKEQLTLEIGIANDANDHIALMPSGNVGIGTTSPATKLEVSGGDLKVSGNISATNANLGGNLSVTGNVGIGTTDPGASKLKIANSTSDFIDILFAGSGMGQLQMTGSPAGWNIGAKTNGKNLFLNFASQNSNVLIGSTGQELYVRSDGNVGISTTSPDRKLTIKADYSASDDAQQLLIQGATNTNNQLVLGYHTTKDYGSIQVVTQNTPNPTFRPLMLNPRGGNVGIGTASSTAKLDISGAADTVGQISLQLRSGNSNANYNSNQLTLGYSNTDQYRHTIKTRHNGGARSGNAIDFYVWKFLDANNKDNPGDIGSLHTLTLDGGNVGIGTTSPGAKLEVKGSTKDNTGTALNITDSDGKNILLVRNDSKVSIGYPSNLSYYQDNTSAQLLVISKTPNGGTIPNNPESVLALIRDGVNNQSWGNMADFRLKRYENAGTDARTQLDINLTDGNFMPQQVMSLRANGNVGIGTSSPTAKLDVAGKIKCQNLRNQVFANNKVETNSKSWIDMPDMSMTVTTGDNPVLILFKTGGVQCGDVQNERAQFQLLVDGVPKAYTLHEFHNKGWELRDVALNYLEILKAGSHTIKIQWLAEYGTITACWYKDSRSLIAVEL</sequence>
<gene>
    <name evidence="1" type="ORF">NJ959_12300</name>
</gene>
<protein>
    <submittedName>
        <fullName evidence="1">Uncharacterized protein</fullName>
    </submittedName>
</protein>
<name>A0AAE3GSP2_9CYAN</name>
<dbReference type="EMBL" id="JAMZMM010000101">
    <property type="protein sequence ID" value="MCP2729237.1"/>
    <property type="molecule type" value="Genomic_DNA"/>
</dbReference>
<evidence type="ECO:0000313" key="2">
    <source>
        <dbReference type="Proteomes" id="UP001204953"/>
    </source>
</evidence>
<organism evidence="1 2">
    <name type="scientific">Limnofasciculus baicalensis BBK-W-15</name>
    <dbReference type="NCBI Taxonomy" id="2699891"/>
    <lineage>
        <taxon>Bacteria</taxon>
        <taxon>Bacillati</taxon>
        <taxon>Cyanobacteriota</taxon>
        <taxon>Cyanophyceae</taxon>
        <taxon>Coleofasciculales</taxon>
        <taxon>Coleofasciculaceae</taxon>
        <taxon>Limnofasciculus</taxon>
        <taxon>Limnofasciculus baicalensis</taxon>
    </lineage>
</organism>
<dbReference type="Proteomes" id="UP001204953">
    <property type="component" value="Unassembled WGS sequence"/>
</dbReference>
<proteinExistence type="predicted"/>
<keyword evidence="2" id="KW-1185">Reference proteome</keyword>
<evidence type="ECO:0000313" key="1">
    <source>
        <dbReference type="EMBL" id="MCP2729237.1"/>
    </source>
</evidence>
<dbReference type="RefSeq" id="WP_254012021.1">
    <property type="nucleotide sequence ID" value="NZ_JAMZMM010000101.1"/>
</dbReference>
<accession>A0AAE3GSP2</accession>
<reference evidence="1" key="1">
    <citation type="submission" date="2022-06" db="EMBL/GenBank/DDBJ databases">
        <title>New cyanobacteria of genus Symplocastrum in benthos of Lake Baikal.</title>
        <authorList>
            <person name="Sorokovikova E."/>
            <person name="Tikhonova I."/>
            <person name="Krasnopeev A."/>
            <person name="Evseev P."/>
            <person name="Gladkikh A."/>
            <person name="Belykh O."/>
        </authorList>
    </citation>
    <scope>NUCLEOTIDE SEQUENCE</scope>
    <source>
        <strain evidence="1">BBK-W-15</strain>
    </source>
</reference>